<evidence type="ECO:0000313" key="2">
    <source>
        <dbReference type="Proteomes" id="UP000250235"/>
    </source>
</evidence>
<dbReference type="OrthoDB" id="1751168at2759"/>
<organism evidence="1 2">
    <name type="scientific">Dorcoceras hygrometricum</name>
    <dbReference type="NCBI Taxonomy" id="472368"/>
    <lineage>
        <taxon>Eukaryota</taxon>
        <taxon>Viridiplantae</taxon>
        <taxon>Streptophyta</taxon>
        <taxon>Embryophyta</taxon>
        <taxon>Tracheophyta</taxon>
        <taxon>Spermatophyta</taxon>
        <taxon>Magnoliopsida</taxon>
        <taxon>eudicotyledons</taxon>
        <taxon>Gunneridae</taxon>
        <taxon>Pentapetalae</taxon>
        <taxon>asterids</taxon>
        <taxon>lamiids</taxon>
        <taxon>Lamiales</taxon>
        <taxon>Gesneriaceae</taxon>
        <taxon>Didymocarpoideae</taxon>
        <taxon>Trichosporeae</taxon>
        <taxon>Loxocarpinae</taxon>
        <taxon>Dorcoceras</taxon>
    </lineage>
</organism>
<protein>
    <submittedName>
        <fullName evidence="1">Patatin-like protein 2</fullName>
    </submittedName>
</protein>
<gene>
    <name evidence="1" type="ORF">F511_33073</name>
</gene>
<keyword evidence="2" id="KW-1185">Reference proteome</keyword>
<reference evidence="1 2" key="1">
    <citation type="journal article" date="2015" name="Proc. Natl. Acad. Sci. U.S.A.">
        <title>The resurrection genome of Boea hygrometrica: A blueprint for survival of dehydration.</title>
        <authorList>
            <person name="Xiao L."/>
            <person name="Yang G."/>
            <person name="Zhang L."/>
            <person name="Yang X."/>
            <person name="Zhao S."/>
            <person name="Ji Z."/>
            <person name="Zhou Q."/>
            <person name="Hu M."/>
            <person name="Wang Y."/>
            <person name="Chen M."/>
            <person name="Xu Y."/>
            <person name="Jin H."/>
            <person name="Xiao X."/>
            <person name="Hu G."/>
            <person name="Bao F."/>
            <person name="Hu Y."/>
            <person name="Wan P."/>
            <person name="Li L."/>
            <person name="Deng X."/>
            <person name="Kuang T."/>
            <person name="Xiang C."/>
            <person name="Zhu J.K."/>
            <person name="Oliver M.J."/>
            <person name="He Y."/>
        </authorList>
    </citation>
    <scope>NUCLEOTIDE SEQUENCE [LARGE SCALE GENOMIC DNA]</scope>
    <source>
        <strain evidence="2">cv. XS01</strain>
    </source>
</reference>
<dbReference type="EMBL" id="KV007168">
    <property type="protein sequence ID" value="KZV31860.1"/>
    <property type="molecule type" value="Genomic_DNA"/>
</dbReference>
<sequence>MFAEAFGLPTEGIVGFLDIPKETVSEMRSRFDSDVTFRAPSKKKEMKMEFRLLHDIVVKALCAKAGSFDMVTSEKFYLMVAISVGLKLNLHSAQLGYLYFLQVGNTDPNKTKAGNKYEVKPQYEELSNSYACNMLTINAMKCMWLSKEIGQLGQSINRKNIASSLNTTVYQPGNHRSVIIGARQPITARR</sequence>
<proteinExistence type="predicted"/>
<accession>A0A2Z7BC81</accession>
<dbReference type="Proteomes" id="UP000250235">
    <property type="component" value="Unassembled WGS sequence"/>
</dbReference>
<name>A0A2Z7BC81_9LAMI</name>
<dbReference type="AlphaFoldDB" id="A0A2Z7BC81"/>
<evidence type="ECO:0000313" key="1">
    <source>
        <dbReference type="EMBL" id="KZV31860.1"/>
    </source>
</evidence>